<evidence type="ECO:0000313" key="3">
    <source>
        <dbReference type="Proteomes" id="UP000005237"/>
    </source>
</evidence>
<organism evidence="2 3">
    <name type="scientific">Caenorhabditis japonica</name>
    <dbReference type="NCBI Taxonomy" id="281687"/>
    <lineage>
        <taxon>Eukaryota</taxon>
        <taxon>Metazoa</taxon>
        <taxon>Ecdysozoa</taxon>
        <taxon>Nematoda</taxon>
        <taxon>Chromadorea</taxon>
        <taxon>Rhabditida</taxon>
        <taxon>Rhabditina</taxon>
        <taxon>Rhabditomorpha</taxon>
        <taxon>Rhabditoidea</taxon>
        <taxon>Rhabditidae</taxon>
        <taxon>Peloderinae</taxon>
        <taxon>Caenorhabditis</taxon>
    </lineage>
</organism>
<dbReference type="AlphaFoldDB" id="A0A8R1ETQ5"/>
<reference evidence="3" key="1">
    <citation type="submission" date="2010-08" db="EMBL/GenBank/DDBJ databases">
        <authorList>
            <consortium name="Caenorhabditis japonica Sequencing Consortium"/>
            <person name="Wilson R.K."/>
        </authorList>
    </citation>
    <scope>NUCLEOTIDE SEQUENCE [LARGE SCALE GENOMIC DNA]</scope>
    <source>
        <strain evidence="3">DF5081</strain>
    </source>
</reference>
<feature type="coiled-coil region" evidence="1">
    <location>
        <begin position="24"/>
        <end position="51"/>
    </location>
</feature>
<dbReference type="Proteomes" id="UP000005237">
    <property type="component" value="Unassembled WGS sequence"/>
</dbReference>
<proteinExistence type="predicted"/>
<dbReference type="PANTHER" id="PTHR31524:SF2">
    <property type="entry name" value="PROTEIN CBG10426"/>
    <property type="match status" value="1"/>
</dbReference>
<protein>
    <submittedName>
        <fullName evidence="2">Uncharacterized protein</fullName>
    </submittedName>
</protein>
<dbReference type="EnsemblMetazoa" id="CJA40149.1">
    <property type="protein sequence ID" value="CJA40149.1"/>
    <property type="gene ID" value="WBGene00215997"/>
</dbReference>
<reference evidence="2" key="2">
    <citation type="submission" date="2022-06" db="UniProtKB">
        <authorList>
            <consortium name="EnsemblMetazoa"/>
        </authorList>
    </citation>
    <scope>IDENTIFICATION</scope>
    <source>
        <strain evidence="2">DF5081</strain>
    </source>
</reference>
<keyword evidence="3" id="KW-1185">Reference proteome</keyword>
<dbReference type="PANTHER" id="PTHR31524">
    <property type="match status" value="1"/>
</dbReference>
<sequence length="300" mass="33989">MISHPAPGRNLYIQSIAPRDDPVTEQLREELRASRNQIDALIKRNAELASASSERHPSVRKNVMNFMASPSKLLTIITLICIFTQSSALTPQVCMPHSPESYLKLPAPVDCAGTHRKSASEPTIRIQYSIYGDNTITYESNGTLCKIINSITRYSVNAFGVRYQERVSTKKSVTIAECKRMRDFRKCENGDLLEHEGFFQTKNPHIIDWPSPPLSIFWETQKVESTNCFMMNTKVSARYGEVTPISAAGSMANCKFSKGECQPKEGAAFIWTPQPKQECRYVFYKTLNGFQTDKYCKQYL</sequence>
<evidence type="ECO:0000313" key="2">
    <source>
        <dbReference type="EnsemblMetazoa" id="CJA40149.1"/>
    </source>
</evidence>
<evidence type="ECO:0000256" key="1">
    <source>
        <dbReference type="SAM" id="Coils"/>
    </source>
</evidence>
<name>A0A8R1ETQ5_CAEJA</name>
<accession>A0A8R1ETQ5</accession>
<keyword evidence="1" id="KW-0175">Coiled coil</keyword>